<evidence type="ECO:0000313" key="3">
    <source>
        <dbReference type="Proteomes" id="UP001153954"/>
    </source>
</evidence>
<protein>
    <submittedName>
        <fullName evidence="2">Uncharacterized protein</fullName>
    </submittedName>
</protein>
<evidence type="ECO:0000313" key="2">
    <source>
        <dbReference type="EMBL" id="CAH2104805.1"/>
    </source>
</evidence>
<name>A0AAU9V3L8_EUPED</name>
<feature type="region of interest" description="Disordered" evidence="1">
    <location>
        <begin position="1"/>
        <end position="47"/>
    </location>
</feature>
<reference evidence="2" key="1">
    <citation type="submission" date="2022-03" db="EMBL/GenBank/DDBJ databases">
        <authorList>
            <person name="Tunstrom K."/>
        </authorList>
    </citation>
    <scope>NUCLEOTIDE SEQUENCE</scope>
</reference>
<dbReference type="Proteomes" id="UP001153954">
    <property type="component" value="Unassembled WGS sequence"/>
</dbReference>
<accession>A0AAU9V3L8</accession>
<feature type="compositionally biased region" description="Low complexity" evidence="1">
    <location>
        <begin position="14"/>
        <end position="39"/>
    </location>
</feature>
<dbReference type="EMBL" id="CAKOGL010000027">
    <property type="protein sequence ID" value="CAH2104805.1"/>
    <property type="molecule type" value="Genomic_DNA"/>
</dbReference>
<dbReference type="AlphaFoldDB" id="A0AAU9V3L8"/>
<gene>
    <name evidence="2" type="ORF">EEDITHA_LOCUS19140</name>
</gene>
<sequence length="117" mass="13461">MMMASAKLIRDCSSELSSDVRSLSVASSTEEQESTTSDTEYSEEEKEYELDDLQILKTIDCDHSSHRSLLLELGLVRLEKKVGKTMWQSEMRPHGNGHIWCYCELCFAIHLMRRTLT</sequence>
<organism evidence="2 3">
    <name type="scientific">Euphydryas editha</name>
    <name type="common">Edith's checkerspot</name>
    <dbReference type="NCBI Taxonomy" id="104508"/>
    <lineage>
        <taxon>Eukaryota</taxon>
        <taxon>Metazoa</taxon>
        <taxon>Ecdysozoa</taxon>
        <taxon>Arthropoda</taxon>
        <taxon>Hexapoda</taxon>
        <taxon>Insecta</taxon>
        <taxon>Pterygota</taxon>
        <taxon>Neoptera</taxon>
        <taxon>Endopterygota</taxon>
        <taxon>Lepidoptera</taxon>
        <taxon>Glossata</taxon>
        <taxon>Ditrysia</taxon>
        <taxon>Papilionoidea</taxon>
        <taxon>Nymphalidae</taxon>
        <taxon>Nymphalinae</taxon>
        <taxon>Euphydryas</taxon>
    </lineage>
</organism>
<evidence type="ECO:0000256" key="1">
    <source>
        <dbReference type="SAM" id="MobiDB-lite"/>
    </source>
</evidence>
<proteinExistence type="predicted"/>
<comment type="caution">
    <text evidence="2">The sequence shown here is derived from an EMBL/GenBank/DDBJ whole genome shotgun (WGS) entry which is preliminary data.</text>
</comment>
<keyword evidence="3" id="KW-1185">Reference proteome</keyword>